<dbReference type="InterPro" id="IPR036047">
    <property type="entry name" value="F-box-like_dom_sf"/>
</dbReference>
<dbReference type="PROSITE" id="PS50181">
    <property type="entry name" value="FBOX"/>
    <property type="match status" value="1"/>
</dbReference>
<organism evidence="3 4">
    <name type="scientific">Marasmiellus scandens</name>
    <dbReference type="NCBI Taxonomy" id="2682957"/>
    <lineage>
        <taxon>Eukaryota</taxon>
        <taxon>Fungi</taxon>
        <taxon>Dikarya</taxon>
        <taxon>Basidiomycota</taxon>
        <taxon>Agaricomycotina</taxon>
        <taxon>Agaricomycetes</taxon>
        <taxon>Agaricomycetidae</taxon>
        <taxon>Agaricales</taxon>
        <taxon>Marasmiineae</taxon>
        <taxon>Omphalotaceae</taxon>
        <taxon>Marasmiellus</taxon>
    </lineage>
</organism>
<dbReference type="EMBL" id="JBANRG010000031">
    <property type="protein sequence ID" value="KAK7451279.1"/>
    <property type="molecule type" value="Genomic_DNA"/>
</dbReference>
<gene>
    <name evidence="3" type="ORF">VKT23_012619</name>
</gene>
<dbReference type="Proteomes" id="UP001498398">
    <property type="component" value="Unassembled WGS sequence"/>
</dbReference>
<evidence type="ECO:0000313" key="4">
    <source>
        <dbReference type="Proteomes" id="UP001498398"/>
    </source>
</evidence>
<accession>A0ABR1J6S6</accession>
<feature type="region of interest" description="Disordered" evidence="1">
    <location>
        <begin position="1"/>
        <end position="47"/>
    </location>
</feature>
<feature type="domain" description="F-box" evidence="2">
    <location>
        <begin position="52"/>
        <end position="101"/>
    </location>
</feature>
<dbReference type="SUPFAM" id="SSF81383">
    <property type="entry name" value="F-box domain"/>
    <property type="match status" value="1"/>
</dbReference>
<evidence type="ECO:0000256" key="1">
    <source>
        <dbReference type="SAM" id="MobiDB-lite"/>
    </source>
</evidence>
<keyword evidence="4" id="KW-1185">Reference proteome</keyword>
<dbReference type="Gene3D" id="1.20.1280.50">
    <property type="match status" value="1"/>
</dbReference>
<evidence type="ECO:0000313" key="3">
    <source>
        <dbReference type="EMBL" id="KAK7451279.1"/>
    </source>
</evidence>
<proteinExistence type="predicted"/>
<protein>
    <recommendedName>
        <fullName evidence="2">F-box domain-containing protein</fullName>
    </recommendedName>
</protein>
<dbReference type="InterPro" id="IPR001810">
    <property type="entry name" value="F-box_dom"/>
</dbReference>
<dbReference type="Pfam" id="PF12937">
    <property type="entry name" value="F-box-like"/>
    <property type="match status" value="1"/>
</dbReference>
<dbReference type="SMART" id="SM00256">
    <property type="entry name" value="FBOX"/>
    <property type="match status" value="1"/>
</dbReference>
<reference evidence="3 4" key="1">
    <citation type="submission" date="2024-01" db="EMBL/GenBank/DDBJ databases">
        <title>A draft genome for the cacao thread blight pathogen Marasmiellus scandens.</title>
        <authorList>
            <person name="Baruah I.K."/>
            <person name="Leung J."/>
            <person name="Bukari Y."/>
            <person name="Amoako-Attah I."/>
            <person name="Meinhardt L.W."/>
            <person name="Bailey B.A."/>
            <person name="Cohen S.P."/>
        </authorList>
    </citation>
    <scope>NUCLEOTIDE SEQUENCE [LARGE SCALE GENOMIC DNA]</scope>
    <source>
        <strain evidence="3 4">GH-19</strain>
    </source>
</reference>
<comment type="caution">
    <text evidence="3">The sequence shown here is derived from an EMBL/GenBank/DDBJ whole genome shotgun (WGS) entry which is preliminary data.</text>
</comment>
<name>A0ABR1J6S6_9AGAR</name>
<sequence>MARRSERLANTSLPEKRLKLRRSPSPQSEYEQDSDSDYFPSAERHKRRSKKPFHTNLIPMEILTEIFSYLDTEDILHLSRTCRDLRGILSSITSDFIWRHARCNAPQLPPLPKDLSEIKYAHLLFDQFCDVCGRSNCNNVSWDCRLRCCKKCFEIVLVTEEELRRQYSGTWSLISETNALDLLPGHETGAGIQLYSSSVLAKIMEELLTLQEDSDRQSWVSLMVQKRHEHLDHVELCIEWAARQNADRLRHLQIIRSERRQAIIDRLTDLGWGREVRKLDSHPDNVFSALSCVKRASPLTERGWTMISPLLIDLARKERYKSVLRDRHILLQQLYHFYIGSHPSLIEAGHPPFGDIIQSKIFHHVIWETPIDQVVAASSFDDGFSRLPAYIERWVHEKTQDILEVVQDLVPYVSVEELSSADTVLLCRHCKCYLWYPAVFGHSCDSEQDIIEPDYSDAPFDPFKALDCHPWRCNVVYTSYGSSTLRGIMKACGLAPGTTLKLLEELNPIVECLTCARGTRLFMRWNKAVSYIRGLLFRLALLKVDDSPVTSLQFCGPNL</sequence>
<evidence type="ECO:0000259" key="2">
    <source>
        <dbReference type="PROSITE" id="PS50181"/>
    </source>
</evidence>